<feature type="domain" description="Cytidyltransferase-like" evidence="11">
    <location>
        <begin position="1"/>
        <end position="102"/>
    </location>
</feature>
<keyword evidence="9" id="KW-0520">NAD</keyword>
<evidence type="ECO:0000256" key="2">
    <source>
        <dbReference type="ARBA" id="ARBA00005019"/>
    </source>
</evidence>
<dbReference type="Gene3D" id="3.40.50.620">
    <property type="entry name" value="HUPs"/>
    <property type="match status" value="1"/>
</dbReference>
<evidence type="ECO:0000256" key="4">
    <source>
        <dbReference type="ARBA" id="ARBA00022642"/>
    </source>
</evidence>
<dbReference type="InterPro" id="IPR005248">
    <property type="entry name" value="NadD/NMNAT"/>
</dbReference>
<evidence type="ECO:0000259" key="11">
    <source>
        <dbReference type="Pfam" id="PF01467"/>
    </source>
</evidence>
<keyword evidence="4" id="KW-0662">Pyridine nucleotide biosynthesis</keyword>
<dbReference type="Proteomes" id="UP000222564">
    <property type="component" value="Unassembled WGS sequence"/>
</dbReference>
<dbReference type="EMBL" id="AWQQ01000090">
    <property type="protein sequence ID" value="PHJ37519.1"/>
    <property type="molecule type" value="Genomic_DNA"/>
</dbReference>
<organism evidence="12 13">
    <name type="scientific">Desulforamulus profundi</name>
    <dbReference type="NCBI Taxonomy" id="1383067"/>
    <lineage>
        <taxon>Bacteria</taxon>
        <taxon>Bacillati</taxon>
        <taxon>Bacillota</taxon>
        <taxon>Clostridia</taxon>
        <taxon>Eubacteriales</taxon>
        <taxon>Peptococcaceae</taxon>
        <taxon>Desulforamulus</taxon>
    </lineage>
</organism>
<dbReference type="PANTHER" id="PTHR39321:SF3">
    <property type="entry name" value="PHOSPHOPANTETHEINE ADENYLYLTRANSFERASE"/>
    <property type="match status" value="1"/>
</dbReference>
<dbReference type="GO" id="GO:0009435">
    <property type="term" value="P:NAD+ biosynthetic process"/>
    <property type="evidence" value="ECO:0007669"/>
    <property type="project" value="UniProtKB-UniPathway"/>
</dbReference>
<comment type="pathway">
    <text evidence="2">Cofactor biosynthesis; NAD(+) biosynthesis; deamido-NAD(+) from nicotinate D-ribonucleotide: step 1/1.</text>
</comment>
<evidence type="ECO:0000256" key="5">
    <source>
        <dbReference type="ARBA" id="ARBA00022679"/>
    </source>
</evidence>
<dbReference type="NCBIfam" id="TIGR00125">
    <property type="entry name" value="cyt_tran_rel"/>
    <property type="match status" value="1"/>
</dbReference>
<proteinExistence type="predicted"/>
<keyword evidence="8" id="KW-0067">ATP-binding</keyword>
<dbReference type="NCBIfam" id="TIGR00482">
    <property type="entry name" value="nicotinate (nicotinamide) nucleotide adenylyltransferase"/>
    <property type="match status" value="1"/>
</dbReference>
<dbReference type="EC" id="2.7.7.18" evidence="3"/>
<evidence type="ECO:0000256" key="6">
    <source>
        <dbReference type="ARBA" id="ARBA00022695"/>
    </source>
</evidence>
<dbReference type="InterPro" id="IPR004821">
    <property type="entry name" value="Cyt_trans-like"/>
</dbReference>
<dbReference type="PANTHER" id="PTHR39321">
    <property type="entry name" value="NICOTINATE-NUCLEOTIDE ADENYLYLTRANSFERASE-RELATED"/>
    <property type="match status" value="1"/>
</dbReference>
<dbReference type="Pfam" id="PF01467">
    <property type="entry name" value="CTP_transf_like"/>
    <property type="match status" value="1"/>
</dbReference>
<evidence type="ECO:0000256" key="1">
    <source>
        <dbReference type="ARBA" id="ARBA00002324"/>
    </source>
</evidence>
<evidence type="ECO:0000256" key="10">
    <source>
        <dbReference type="ARBA" id="ARBA00048721"/>
    </source>
</evidence>
<dbReference type="AlphaFoldDB" id="A0A2C6M8S9"/>
<accession>A0A2C6M8S9</accession>
<name>A0A2C6M8S9_9FIRM</name>
<evidence type="ECO:0000313" key="13">
    <source>
        <dbReference type="Proteomes" id="UP000222564"/>
    </source>
</evidence>
<reference evidence="12 13" key="1">
    <citation type="submission" date="2013-09" db="EMBL/GenBank/DDBJ databases">
        <title>Biodegradation of hydrocarbons in the deep terrestrial subsurface : characterization of a microbial consortium composed of two Desulfotomaculum species originating from a deep geological formation.</title>
        <authorList>
            <person name="Aullo T."/>
            <person name="Berlendis S."/>
            <person name="Lascourreges J.-F."/>
            <person name="Dessort D."/>
            <person name="Saint-Laurent S."/>
            <person name="Schraauwers B."/>
            <person name="Mas J."/>
            <person name="Magot M."/>
            <person name="Ranchou-Peyruse A."/>
        </authorList>
    </citation>
    <scope>NUCLEOTIDE SEQUENCE [LARGE SCALE GENOMIC DNA]</scope>
    <source>
        <strain evidence="12 13">Bs107</strain>
    </source>
</reference>
<protein>
    <recommendedName>
        <fullName evidence="3">nicotinate-nucleotide adenylyltransferase</fullName>
        <ecNumber evidence="3">2.7.7.18</ecNumber>
    </recommendedName>
</protein>
<comment type="function">
    <text evidence="1">Catalyzes the reversible adenylation of nicotinate mononucleotide (NaMN) to nicotinic acid adenine dinucleotide (NaAD).</text>
</comment>
<keyword evidence="6" id="KW-0548">Nucleotidyltransferase</keyword>
<comment type="catalytic activity">
    <reaction evidence="10">
        <text>nicotinate beta-D-ribonucleotide + ATP + H(+) = deamido-NAD(+) + diphosphate</text>
        <dbReference type="Rhea" id="RHEA:22860"/>
        <dbReference type="ChEBI" id="CHEBI:15378"/>
        <dbReference type="ChEBI" id="CHEBI:30616"/>
        <dbReference type="ChEBI" id="CHEBI:33019"/>
        <dbReference type="ChEBI" id="CHEBI:57502"/>
        <dbReference type="ChEBI" id="CHEBI:58437"/>
        <dbReference type="EC" id="2.7.7.18"/>
    </reaction>
</comment>
<comment type="caution">
    <text evidence="12">The sequence shown here is derived from an EMBL/GenBank/DDBJ whole genome shotgun (WGS) entry which is preliminary data.</text>
</comment>
<keyword evidence="7" id="KW-0547">Nucleotide-binding</keyword>
<evidence type="ECO:0000256" key="3">
    <source>
        <dbReference type="ARBA" id="ARBA00012389"/>
    </source>
</evidence>
<dbReference type="GO" id="GO:0005524">
    <property type="term" value="F:ATP binding"/>
    <property type="evidence" value="ECO:0007669"/>
    <property type="project" value="UniProtKB-KW"/>
</dbReference>
<evidence type="ECO:0000256" key="9">
    <source>
        <dbReference type="ARBA" id="ARBA00023027"/>
    </source>
</evidence>
<keyword evidence="13" id="KW-1185">Reference proteome</keyword>
<dbReference type="InterPro" id="IPR014729">
    <property type="entry name" value="Rossmann-like_a/b/a_fold"/>
</dbReference>
<gene>
    <name evidence="12" type="ORF">P378_15685</name>
</gene>
<dbReference type="UniPathway" id="UPA00253">
    <property type="reaction ID" value="UER00332"/>
</dbReference>
<dbReference type="SUPFAM" id="SSF52374">
    <property type="entry name" value="Nucleotidylyl transferase"/>
    <property type="match status" value="1"/>
</dbReference>
<sequence>MGGTFDPIHYGHLVVAEEVRQKFGIQKVIFIPAARPPHKMGQEISEPHHRVNMTRLATASNRYFEVSTIEIERQGLSYTIDTVQEIKSIYKIETVYFITGRMPFLRF</sequence>
<dbReference type="GO" id="GO:0004515">
    <property type="term" value="F:nicotinate-nucleotide adenylyltransferase activity"/>
    <property type="evidence" value="ECO:0007669"/>
    <property type="project" value="UniProtKB-EC"/>
</dbReference>
<evidence type="ECO:0000313" key="12">
    <source>
        <dbReference type="EMBL" id="PHJ37519.1"/>
    </source>
</evidence>
<keyword evidence="5" id="KW-0808">Transferase</keyword>
<evidence type="ECO:0000256" key="8">
    <source>
        <dbReference type="ARBA" id="ARBA00022840"/>
    </source>
</evidence>
<evidence type="ECO:0000256" key="7">
    <source>
        <dbReference type="ARBA" id="ARBA00022741"/>
    </source>
</evidence>
<dbReference type="CDD" id="cd02165">
    <property type="entry name" value="NMNAT"/>
    <property type="match status" value="1"/>
</dbReference>